<evidence type="ECO:0000313" key="1">
    <source>
        <dbReference type="EMBL" id="CCO13688.1"/>
    </source>
</evidence>
<dbReference type="EMBL" id="HF547977">
    <property type="protein sequence ID" value="CCO13688.1"/>
    <property type="molecule type" value="Genomic_DNA"/>
</dbReference>
<gene>
    <name evidence="1" type="primary">C11orf34</name>
</gene>
<accession>L0R4U8</accession>
<name>L0R4U8_HUMAN</name>
<proteinExistence type="predicted"/>
<protein>
    <submittedName>
        <fullName evidence="1">Alternative protein C11orf34</fullName>
    </submittedName>
</protein>
<organism evidence="1">
    <name type="scientific">Homo sapiens</name>
    <name type="common">Human</name>
    <dbReference type="NCBI Taxonomy" id="9606"/>
    <lineage>
        <taxon>Eukaryota</taxon>
        <taxon>Metazoa</taxon>
        <taxon>Chordata</taxon>
        <taxon>Craniata</taxon>
        <taxon>Vertebrata</taxon>
        <taxon>Euteleostomi</taxon>
        <taxon>Mammalia</taxon>
        <taxon>Eutheria</taxon>
        <taxon>Euarchontoglires</taxon>
        <taxon>Primates</taxon>
        <taxon>Haplorrhini</taxon>
        <taxon>Catarrhini</taxon>
        <taxon>Hominidae</taxon>
        <taxon>Homo</taxon>
    </lineage>
</organism>
<dbReference type="ChiTaRS" id="PLET1">
    <property type="organism name" value="human"/>
</dbReference>
<reference evidence="1" key="1">
    <citation type="submission" date="2012-10" db="EMBL/GenBank/DDBJ databases">
        <title>Direct identification of alternative open reading frame translation products in human.</title>
        <authorList>
            <person name="Vanderperre B."/>
            <person name="Lucier J.-F."/>
            <person name="Motard J."/>
            <person name="Tremblay G."/>
            <person name="Vanderperre S."/>
            <person name="Wisztorski M."/>
            <person name="Salzet M."/>
            <person name="Boisvert F.-M."/>
            <person name="Roucou X."/>
        </authorList>
    </citation>
    <scope>NUCLEOTIDE SEQUENCE</scope>
</reference>
<sequence length="49" mass="5409">MKALHSQMCNFAATASDQNKDLEALIGRLGSHRCSSGSFRTHITLFENI</sequence>
<dbReference type="AlphaFoldDB" id="L0R4U8"/>